<dbReference type="Proteomes" id="UP000002572">
    <property type="component" value="Chromosome"/>
</dbReference>
<keyword evidence="1" id="KW-0547">Nucleotide-binding</keyword>
<dbReference type="InterPro" id="IPR032524">
    <property type="entry name" value="ABC_tran_C"/>
</dbReference>
<dbReference type="PROSITE" id="PS50893">
    <property type="entry name" value="ABC_TRANSPORTER_2"/>
    <property type="match status" value="2"/>
</dbReference>
<dbReference type="CDD" id="cd03221">
    <property type="entry name" value="ABCF_EF-3"/>
    <property type="match status" value="2"/>
</dbReference>
<evidence type="ECO:0000256" key="2">
    <source>
        <dbReference type="ARBA" id="ARBA00022840"/>
    </source>
</evidence>
<feature type="compositionally biased region" description="Basic and acidic residues" evidence="4">
    <location>
        <begin position="549"/>
        <end position="558"/>
    </location>
</feature>
<accession>E6W2Z4</accession>
<evidence type="ECO:0000259" key="5">
    <source>
        <dbReference type="PROSITE" id="PS50893"/>
    </source>
</evidence>
<sequence length="620" mass="70851">MLEIQELEKFLGNRDLFHQCNVRIHPGDKAFLVGINGSGKTTLLKIITGQTLPDSGSVRAGGSIGYLDQRLENFGPTVYATVQNAFAWLLEKEEELTALQERISRPEVYNDEALMIRLLEQMDQLQHTFNTYGGYRVDAVTRSVLHGMGFGNDDFQRDPQTLSGGQKNRLALARLIAQSPDIMILDEPTNHLDIRNIQWLEQFLRQYPKTLLIVSHDRKLMENIATRIVELDGGNLYSYSGSYQHYLEQREVRYKDIQRNQQAYEEKVRKEEELIRRLKSWRNHTQAQSRQKQLERLQNAHDDVEIDQKKSFSTRFTPEYLPSAQTVLKASHITKTYGTTPILRGIDLEVDNGERIGIIGPNGSGKSTLLRILAGAEEADSATIHLGNLVRISYFSQEHRELNPQLNLIQQLREIRPLATDQELRTLLAKYQFRGEEHFKHVGVLSGGELSRLSFACLEMDCGNLLILDEPTNHMDIEGIEAVIEGIREFPGTVLAVSHDRYFLENVCTRLFIINQGKLEIFRGSYQEYQDHLKGSPTDSTPATTPSEEPGRKTKKVDRYKVASVEEEIAELEERIARLEEKIENCASDFQRLGTLSEERESAKAALEEKMAQWESLHQV</sequence>
<dbReference type="OrthoDB" id="1521973at2"/>
<dbReference type="HOGENOM" id="CLU_000604_36_0_0"/>
<dbReference type="PANTHER" id="PTHR42855">
    <property type="entry name" value="ABC TRANSPORTER ATP-BINDING SUBUNIT"/>
    <property type="match status" value="1"/>
</dbReference>
<dbReference type="KEGG" id="din:Selin_2099"/>
<name>E6W2Z4_DESIS</name>
<dbReference type="InParanoid" id="E6W2Z4"/>
<dbReference type="GO" id="GO:0003677">
    <property type="term" value="F:DNA binding"/>
    <property type="evidence" value="ECO:0007669"/>
    <property type="project" value="InterPro"/>
</dbReference>
<dbReference type="EMBL" id="CP002432">
    <property type="protein sequence ID" value="ADU66819.1"/>
    <property type="molecule type" value="Genomic_DNA"/>
</dbReference>
<dbReference type="InterPro" id="IPR003439">
    <property type="entry name" value="ABC_transporter-like_ATP-bd"/>
</dbReference>
<dbReference type="eggNOG" id="COG0488">
    <property type="taxonomic scope" value="Bacteria"/>
</dbReference>
<keyword evidence="7" id="KW-1185">Reference proteome</keyword>
<dbReference type="PANTHER" id="PTHR42855:SF2">
    <property type="entry name" value="DRUG RESISTANCE ABC TRANSPORTER,ATP-BINDING PROTEIN"/>
    <property type="match status" value="1"/>
</dbReference>
<dbReference type="NCBIfam" id="NF000355">
    <property type="entry name" value="ribo_prot_ABC_F"/>
    <property type="match status" value="1"/>
</dbReference>
<reference evidence="6 7" key="1">
    <citation type="submission" date="2010-12" db="EMBL/GenBank/DDBJ databases">
        <title>Complete sequence of Desulfurispirillum indicum S5.</title>
        <authorList>
            <consortium name="US DOE Joint Genome Institute"/>
            <person name="Lucas S."/>
            <person name="Copeland A."/>
            <person name="Lapidus A."/>
            <person name="Cheng J.-F."/>
            <person name="Goodwin L."/>
            <person name="Pitluck S."/>
            <person name="Chertkov O."/>
            <person name="Held B."/>
            <person name="Detter J.C."/>
            <person name="Han C."/>
            <person name="Tapia R."/>
            <person name="Land M."/>
            <person name="Hauser L."/>
            <person name="Kyrpides N."/>
            <person name="Ivanova N."/>
            <person name="Mikhailova N."/>
            <person name="Haggblom M."/>
            <person name="Rauschenbach I."/>
            <person name="Bini E."/>
            <person name="Woyke T."/>
        </authorList>
    </citation>
    <scope>NUCLEOTIDE SEQUENCE [LARGE SCALE GENOMIC DNA]</scope>
    <source>
        <strain evidence="7">ATCC BAA-1389 / DSM 22839 / S5</strain>
    </source>
</reference>
<keyword evidence="3" id="KW-0175">Coiled coil</keyword>
<gene>
    <name evidence="6" type="ordered locus">Selin_2099</name>
</gene>
<dbReference type="InterPro" id="IPR003593">
    <property type="entry name" value="AAA+_ATPase"/>
</dbReference>
<dbReference type="InterPro" id="IPR017871">
    <property type="entry name" value="ABC_transporter-like_CS"/>
</dbReference>
<dbReference type="Gene3D" id="1.10.287.380">
    <property type="entry name" value="Valyl-tRNA synthetase, C-terminal domain"/>
    <property type="match status" value="1"/>
</dbReference>
<dbReference type="RefSeq" id="WP_013506699.1">
    <property type="nucleotide sequence ID" value="NC_014836.1"/>
</dbReference>
<feature type="domain" description="ABC transporter" evidence="5">
    <location>
        <begin position="328"/>
        <end position="541"/>
    </location>
</feature>
<dbReference type="AlphaFoldDB" id="E6W2Z4"/>
<dbReference type="SMART" id="SM00382">
    <property type="entry name" value="AAA"/>
    <property type="match status" value="2"/>
</dbReference>
<organism evidence="6 7">
    <name type="scientific">Desulfurispirillum indicum (strain ATCC BAA-1389 / DSM 22839 / S5)</name>
    <dbReference type="NCBI Taxonomy" id="653733"/>
    <lineage>
        <taxon>Bacteria</taxon>
        <taxon>Pseudomonadati</taxon>
        <taxon>Chrysiogenota</taxon>
        <taxon>Chrysiogenia</taxon>
        <taxon>Chrysiogenales</taxon>
        <taxon>Chrysiogenaceae</taxon>
        <taxon>Desulfurispirillum</taxon>
    </lineage>
</organism>
<dbReference type="FunFam" id="3.40.50.300:FF:000011">
    <property type="entry name" value="Putative ABC transporter ATP-binding component"/>
    <property type="match status" value="1"/>
</dbReference>
<dbReference type="InterPro" id="IPR037118">
    <property type="entry name" value="Val-tRNA_synth_C_sf"/>
</dbReference>
<feature type="coiled-coil region" evidence="3">
    <location>
        <begin position="247"/>
        <end position="307"/>
    </location>
</feature>
<dbReference type="GO" id="GO:0016887">
    <property type="term" value="F:ATP hydrolysis activity"/>
    <property type="evidence" value="ECO:0007669"/>
    <property type="project" value="InterPro"/>
</dbReference>
<dbReference type="Pfam" id="PF00005">
    <property type="entry name" value="ABC_tran"/>
    <property type="match status" value="2"/>
</dbReference>
<dbReference type="FunCoup" id="E6W2Z4">
    <property type="interactions" value="392"/>
</dbReference>
<evidence type="ECO:0000256" key="1">
    <source>
        <dbReference type="ARBA" id="ARBA00022741"/>
    </source>
</evidence>
<proteinExistence type="predicted"/>
<dbReference type="Pfam" id="PF12848">
    <property type="entry name" value="ABC_tran_Xtn"/>
    <property type="match status" value="1"/>
</dbReference>
<dbReference type="InterPro" id="IPR051309">
    <property type="entry name" value="ABCF_ATPase"/>
</dbReference>
<feature type="domain" description="ABC transporter" evidence="5">
    <location>
        <begin position="2"/>
        <end position="258"/>
    </location>
</feature>
<dbReference type="STRING" id="653733.Selin_2099"/>
<evidence type="ECO:0000256" key="4">
    <source>
        <dbReference type="SAM" id="MobiDB-lite"/>
    </source>
</evidence>
<dbReference type="InterPro" id="IPR027417">
    <property type="entry name" value="P-loop_NTPase"/>
</dbReference>
<dbReference type="PROSITE" id="PS00211">
    <property type="entry name" value="ABC_TRANSPORTER_1"/>
    <property type="match status" value="1"/>
</dbReference>
<evidence type="ECO:0000313" key="7">
    <source>
        <dbReference type="Proteomes" id="UP000002572"/>
    </source>
</evidence>
<keyword evidence="2" id="KW-0067">ATP-binding</keyword>
<protein>
    <submittedName>
        <fullName evidence="6">ABC transporter related protein</fullName>
    </submittedName>
</protein>
<evidence type="ECO:0000256" key="3">
    <source>
        <dbReference type="SAM" id="Coils"/>
    </source>
</evidence>
<feature type="compositionally biased region" description="Low complexity" evidence="4">
    <location>
        <begin position="536"/>
        <end position="548"/>
    </location>
</feature>
<feature type="region of interest" description="Disordered" evidence="4">
    <location>
        <begin position="532"/>
        <end position="558"/>
    </location>
</feature>
<dbReference type="Gene3D" id="3.40.50.300">
    <property type="entry name" value="P-loop containing nucleotide triphosphate hydrolases"/>
    <property type="match status" value="2"/>
</dbReference>
<dbReference type="SUPFAM" id="SSF52540">
    <property type="entry name" value="P-loop containing nucleoside triphosphate hydrolases"/>
    <property type="match status" value="2"/>
</dbReference>
<dbReference type="Pfam" id="PF16326">
    <property type="entry name" value="ABC_tran_CTD"/>
    <property type="match status" value="1"/>
</dbReference>
<evidence type="ECO:0000313" key="6">
    <source>
        <dbReference type="EMBL" id="ADU66819.1"/>
    </source>
</evidence>
<dbReference type="InterPro" id="IPR032781">
    <property type="entry name" value="ABC_tran_Xtn"/>
</dbReference>
<dbReference type="GO" id="GO:0005524">
    <property type="term" value="F:ATP binding"/>
    <property type="evidence" value="ECO:0007669"/>
    <property type="project" value="UniProtKB-KW"/>
</dbReference>